<sequence length="237" mass="27225">MASCRLLWLAAVCLLGSAWAEHRKLSPENLLVLTAATEETDGFRRFMRTATQFNYTVKVLGLGQEWKGGDVARTVGGGQKVRWLKKELLKHSEKKELVVMFVDSYDVIFASGPEELLSKFSDLGHRVVFSAEGFCWPDQRLATKYPEVHSGKRYLNSGGFMGFAPDLSTIIQQWKFKDNDDDQLFYTRIYLDQNQRVSWSKYFIRLVYIKSEHVSEAGAAQENQTVMIRSWFSPELF</sequence>
<feature type="chain" id="PRO_5047023970" evidence="1">
    <location>
        <begin position="21"/>
        <end position="237"/>
    </location>
</feature>
<gene>
    <name evidence="3" type="primary">PLOD3_1</name>
    <name evidence="3" type="ORF">CHARACLAT_019258</name>
</gene>
<feature type="signal peptide" evidence="1">
    <location>
        <begin position="1"/>
        <end position="20"/>
    </location>
</feature>
<comment type="caution">
    <text evidence="3">The sequence shown here is derived from an EMBL/GenBank/DDBJ whole genome shotgun (WGS) entry which is preliminary data.</text>
</comment>
<dbReference type="EMBL" id="JAHUTJ010042724">
    <property type="protein sequence ID" value="MED6281243.1"/>
    <property type="molecule type" value="Genomic_DNA"/>
</dbReference>
<feature type="domain" description="PLOD1-3-like GT" evidence="2">
    <location>
        <begin position="28"/>
        <end position="200"/>
    </location>
</feature>
<dbReference type="Pfam" id="PF25342">
    <property type="entry name" value="GT_PLOD"/>
    <property type="match status" value="1"/>
</dbReference>
<proteinExistence type="predicted"/>
<keyword evidence="1" id="KW-0732">Signal</keyword>
<evidence type="ECO:0000256" key="1">
    <source>
        <dbReference type="SAM" id="SignalP"/>
    </source>
</evidence>
<dbReference type="PANTHER" id="PTHR10730">
    <property type="entry name" value="PROCOLLAGEN-LYSINE,2-OXOGLUTARATE 5-DIOXYGENASE/GLYCOSYLTRANSFERASE 25 FAMILY MEMBER"/>
    <property type="match status" value="1"/>
</dbReference>
<protein>
    <submittedName>
        <fullName evidence="3">Multifunctional procollagen lysine hydroxylase and glycosyltransferase LH3</fullName>
    </submittedName>
</protein>
<dbReference type="Proteomes" id="UP001352852">
    <property type="component" value="Unassembled WGS sequence"/>
</dbReference>
<evidence type="ECO:0000259" key="2">
    <source>
        <dbReference type="Pfam" id="PF25342"/>
    </source>
</evidence>
<evidence type="ECO:0000313" key="4">
    <source>
        <dbReference type="Proteomes" id="UP001352852"/>
    </source>
</evidence>
<keyword evidence="4" id="KW-1185">Reference proteome</keyword>
<name>A0ABU7E1S4_9TELE</name>
<organism evidence="3 4">
    <name type="scientific">Characodon lateralis</name>
    <dbReference type="NCBI Taxonomy" id="208331"/>
    <lineage>
        <taxon>Eukaryota</taxon>
        <taxon>Metazoa</taxon>
        <taxon>Chordata</taxon>
        <taxon>Craniata</taxon>
        <taxon>Vertebrata</taxon>
        <taxon>Euteleostomi</taxon>
        <taxon>Actinopterygii</taxon>
        <taxon>Neopterygii</taxon>
        <taxon>Teleostei</taxon>
        <taxon>Neoteleostei</taxon>
        <taxon>Acanthomorphata</taxon>
        <taxon>Ovalentaria</taxon>
        <taxon>Atherinomorphae</taxon>
        <taxon>Cyprinodontiformes</taxon>
        <taxon>Goodeidae</taxon>
        <taxon>Characodon</taxon>
    </lineage>
</organism>
<evidence type="ECO:0000313" key="3">
    <source>
        <dbReference type="EMBL" id="MED6281243.1"/>
    </source>
</evidence>
<dbReference type="PANTHER" id="PTHR10730:SF7">
    <property type="entry name" value="MULTIFUNCTIONAL PROCOLLAGEN LYSINE HYDROXYLASE AND GLYCOSYLTRANSFERASE LH3"/>
    <property type="match status" value="1"/>
</dbReference>
<dbReference type="InterPro" id="IPR057589">
    <property type="entry name" value="GT_PLOD"/>
</dbReference>
<accession>A0ABU7E1S4</accession>
<dbReference type="InterPro" id="IPR050757">
    <property type="entry name" value="Collagen_mod_GT25"/>
</dbReference>
<reference evidence="3 4" key="1">
    <citation type="submission" date="2021-06" db="EMBL/GenBank/DDBJ databases">
        <authorList>
            <person name="Palmer J.M."/>
        </authorList>
    </citation>
    <scope>NUCLEOTIDE SEQUENCE [LARGE SCALE GENOMIC DNA]</scope>
    <source>
        <strain evidence="3 4">CL_MEX2019</strain>
        <tissue evidence="3">Muscle</tissue>
    </source>
</reference>